<evidence type="ECO:0000313" key="2">
    <source>
        <dbReference type="Proteomes" id="UP000002274"/>
    </source>
</evidence>
<dbReference type="BioCyc" id="PMAR59922:G1G80-1173-MONOMER"/>
<gene>
    <name evidence="1" type="ordered locus">P9303_13581</name>
</gene>
<dbReference type="RefSeq" id="WP_011826003.1">
    <property type="nucleotide sequence ID" value="NC_008820.1"/>
</dbReference>
<evidence type="ECO:0000313" key="1">
    <source>
        <dbReference type="EMBL" id="ABM78105.1"/>
    </source>
</evidence>
<dbReference type="AlphaFoldDB" id="A2C9E5"/>
<reference evidence="1 2" key="1">
    <citation type="journal article" date="2007" name="PLoS Genet.">
        <title>Patterns and implications of gene gain and loss in the evolution of Prochlorococcus.</title>
        <authorList>
            <person name="Kettler G.C."/>
            <person name="Martiny A.C."/>
            <person name="Huang K."/>
            <person name="Zucker J."/>
            <person name="Coleman M.L."/>
            <person name="Rodrigue S."/>
            <person name="Chen F."/>
            <person name="Lapidus A."/>
            <person name="Ferriera S."/>
            <person name="Johnson J."/>
            <person name="Steglich C."/>
            <person name="Church G.M."/>
            <person name="Richardson P."/>
            <person name="Chisholm S.W."/>
        </authorList>
    </citation>
    <scope>NUCLEOTIDE SEQUENCE [LARGE SCALE GENOMIC DNA]</scope>
    <source>
        <strain evidence="1 2">MIT 9303</strain>
    </source>
</reference>
<protein>
    <submittedName>
        <fullName evidence="1">Uncharacterized protein</fullName>
    </submittedName>
</protein>
<accession>A2C9E5</accession>
<sequence>MTVTKSSPANKNSIRKVQLIPRSSHSEQVRLVNTSLPGITVIARKDLWNDFRNRLKINNYEIGLLANDLNKLAQRIQPVIINVIDTVEGIITSFRKALHMDSK</sequence>
<organism evidence="1 2">
    <name type="scientific">Prochlorococcus marinus (strain MIT 9303)</name>
    <dbReference type="NCBI Taxonomy" id="59922"/>
    <lineage>
        <taxon>Bacteria</taxon>
        <taxon>Bacillati</taxon>
        <taxon>Cyanobacteriota</taxon>
        <taxon>Cyanophyceae</taxon>
        <taxon>Synechococcales</taxon>
        <taxon>Prochlorococcaceae</taxon>
        <taxon>Prochlorococcus</taxon>
    </lineage>
</organism>
<dbReference type="HOGENOM" id="CLU_2261282_0_0_3"/>
<dbReference type="KEGG" id="pmf:P9303_13581"/>
<name>A2C9E5_PROM3</name>
<dbReference type="EMBL" id="CP000554">
    <property type="protein sequence ID" value="ABM78105.1"/>
    <property type="molecule type" value="Genomic_DNA"/>
</dbReference>
<dbReference type="Proteomes" id="UP000002274">
    <property type="component" value="Chromosome"/>
</dbReference>
<proteinExistence type="predicted"/>